<feature type="non-terminal residue" evidence="1">
    <location>
        <position position="1"/>
    </location>
</feature>
<name>X1NSU6_9ZZZZ</name>
<gene>
    <name evidence="1" type="ORF">S06H3_63474</name>
</gene>
<sequence length="134" mass="15646">GLNSPFLVSAQRSNIDLLENYCIAYGCSSYNWQSDSEWNFAGRQDTEFDRKQINQVRKKLIAPLLKLKDELCPTENPQKKISARDFVRTIFELLETLGTRRKLSQWIQQADDPAEADEHRQFYVNTVDIFDELV</sequence>
<reference evidence="1" key="1">
    <citation type="journal article" date="2014" name="Front. Microbiol.">
        <title>High frequency of phylogenetically diverse reductive dehalogenase-homologous genes in deep subseafloor sedimentary metagenomes.</title>
        <authorList>
            <person name="Kawai M."/>
            <person name="Futagami T."/>
            <person name="Toyoda A."/>
            <person name="Takaki Y."/>
            <person name="Nishi S."/>
            <person name="Hori S."/>
            <person name="Arai W."/>
            <person name="Tsubouchi T."/>
            <person name="Morono Y."/>
            <person name="Uchiyama I."/>
            <person name="Ito T."/>
            <person name="Fujiyama A."/>
            <person name="Inagaki F."/>
            <person name="Takami H."/>
        </authorList>
    </citation>
    <scope>NUCLEOTIDE SEQUENCE</scope>
    <source>
        <strain evidence="1">Expedition CK06-06</strain>
    </source>
</reference>
<dbReference type="EMBL" id="BARV01042110">
    <property type="protein sequence ID" value="GAI46668.1"/>
    <property type="molecule type" value="Genomic_DNA"/>
</dbReference>
<organism evidence="1">
    <name type="scientific">marine sediment metagenome</name>
    <dbReference type="NCBI Taxonomy" id="412755"/>
    <lineage>
        <taxon>unclassified sequences</taxon>
        <taxon>metagenomes</taxon>
        <taxon>ecological metagenomes</taxon>
    </lineage>
</organism>
<dbReference type="AlphaFoldDB" id="X1NSU6"/>
<protein>
    <submittedName>
        <fullName evidence="1">Uncharacterized protein</fullName>
    </submittedName>
</protein>
<feature type="non-terminal residue" evidence="1">
    <location>
        <position position="134"/>
    </location>
</feature>
<evidence type="ECO:0000313" key="1">
    <source>
        <dbReference type="EMBL" id="GAI46668.1"/>
    </source>
</evidence>
<comment type="caution">
    <text evidence="1">The sequence shown here is derived from an EMBL/GenBank/DDBJ whole genome shotgun (WGS) entry which is preliminary data.</text>
</comment>
<proteinExistence type="predicted"/>
<accession>X1NSU6</accession>